<organism evidence="2 3">
    <name type="scientific">Azospirillum brasilense</name>
    <dbReference type="NCBI Taxonomy" id="192"/>
    <lineage>
        <taxon>Bacteria</taxon>
        <taxon>Pseudomonadati</taxon>
        <taxon>Pseudomonadota</taxon>
        <taxon>Alphaproteobacteria</taxon>
        <taxon>Rhodospirillales</taxon>
        <taxon>Azospirillaceae</taxon>
        <taxon>Azospirillum</taxon>
    </lineage>
</organism>
<dbReference type="GeneID" id="62009390"/>
<gene>
    <name evidence="2" type="ORF">SIM66_07285</name>
</gene>
<sequence>MPIFALKEIGFVRFYRRVKRPAALPDFVLMVGLFVRAVAAPRLALVNPLI</sequence>
<feature type="transmembrane region" description="Helical" evidence="1">
    <location>
        <begin position="21"/>
        <end position="39"/>
    </location>
</feature>
<reference evidence="2 3" key="1">
    <citation type="submission" date="2023-11" db="EMBL/GenBank/DDBJ databases">
        <title>MicrobeMod: A computational toolkit for identifying prokaryotic methylation and restriction-modification with nanopore sequencing.</title>
        <authorList>
            <person name="Crits-Christoph A."/>
            <person name="Kang S.C."/>
            <person name="Lee H."/>
            <person name="Ostrov N."/>
        </authorList>
    </citation>
    <scope>NUCLEOTIDE SEQUENCE [LARGE SCALE GENOMIC DNA]</scope>
    <source>
        <strain evidence="2 3">ATCC 29145</strain>
    </source>
</reference>
<protein>
    <submittedName>
        <fullName evidence="2">Uncharacterized protein</fullName>
    </submittedName>
</protein>
<comment type="caution">
    <text evidence="2">The sequence shown here is derived from an EMBL/GenBank/DDBJ whole genome shotgun (WGS) entry which is preliminary data.</text>
</comment>
<keyword evidence="1" id="KW-0472">Membrane</keyword>
<evidence type="ECO:0000256" key="1">
    <source>
        <dbReference type="SAM" id="Phobius"/>
    </source>
</evidence>
<evidence type="ECO:0000313" key="2">
    <source>
        <dbReference type="EMBL" id="MDX5950991.1"/>
    </source>
</evidence>
<dbReference type="EMBL" id="JAWXYC010000003">
    <property type="protein sequence ID" value="MDX5950991.1"/>
    <property type="molecule type" value="Genomic_DNA"/>
</dbReference>
<keyword evidence="1" id="KW-0812">Transmembrane</keyword>
<keyword evidence="3" id="KW-1185">Reference proteome</keyword>
<dbReference type="Proteomes" id="UP001277471">
    <property type="component" value="Unassembled WGS sequence"/>
</dbReference>
<name>A0ABU4P124_AZOBR</name>
<proteinExistence type="predicted"/>
<dbReference type="RefSeq" id="WP_167555920.1">
    <property type="nucleotide sequence ID" value="NZ_CP012915.1"/>
</dbReference>
<evidence type="ECO:0000313" key="3">
    <source>
        <dbReference type="Proteomes" id="UP001277471"/>
    </source>
</evidence>
<keyword evidence="1" id="KW-1133">Transmembrane helix</keyword>
<accession>A0ABU4P124</accession>